<keyword evidence="3" id="KW-1185">Reference proteome</keyword>
<accession>A0A931CT79</accession>
<evidence type="ECO:0000259" key="1">
    <source>
        <dbReference type="Pfam" id="PF04073"/>
    </source>
</evidence>
<evidence type="ECO:0000313" key="2">
    <source>
        <dbReference type="EMBL" id="MBG0740491.1"/>
    </source>
</evidence>
<dbReference type="Pfam" id="PF04073">
    <property type="entry name" value="tRNA_edit"/>
    <property type="match status" value="1"/>
</dbReference>
<sequence>MSEEPLPRSSQSVAAALAETGVQGQVRVLPASTRTAVEAAQALGSEVGAIANSLVFICDGVPLLVMTSGSHRVDTKALADRLKRGKIHRASPEQVRAATGQAIGGVAPVGHPARVETVVDEALADYPVLWASAGTPNSVFPTVYTELLALTQGRSVKVD</sequence>
<proteinExistence type="predicted"/>
<dbReference type="CDD" id="cd04333">
    <property type="entry name" value="ProX_deacylase"/>
    <property type="match status" value="1"/>
</dbReference>
<dbReference type="AlphaFoldDB" id="A0A931CT79"/>
<dbReference type="Proteomes" id="UP000655366">
    <property type="component" value="Unassembled WGS sequence"/>
</dbReference>
<gene>
    <name evidence="2" type="ORF">IV500_13985</name>
</gene>
<dbReference type="EMBL" id="JADNYM010000017">
    <property type="protein sequence ID" value="MBG0740491.1"/>
    <property type="molecule type" value="Genomic_DNA"/>
</dbReference>
<dbReference type="PANTHER" id="PTHR30411:SF1">
    <property type="entry name" value="CYTOPLASMIC PROTEIN"/>
    <property type="match status" value="1"/>
</dbReference>
<organism evidence="2 3">
    <name type="scientific">Arthrobacter terrae</name>
    <dbReference type="NCBI Taxonomy" id="2935737"/>
    <lineage>
        <taxon>Bacteria</taxon>
        <taxon>Bacillati</taxon>
        <taxon>Actinomycetota</taxon>
        <taxon>Actinomycetes</taxon>
        <taxon>Micrococcales</taxon>
        <taxon>Micrococcaceae</taxon>
        <taxon>Arthrobacter</taxon>
    </lineage>
</organism>
<protein>
    <submittedName>
        <fullName evidence="2">YbaK/EbsC family protein</fullName>
    </submittedName>
</protein>
<dbReference type="InterPro" id="IPR036754">
    <property type="entry name" value="YbaK/aa-tRNA-synt-asso_dom_sf"/>
</dbReference>
<name>A0A931CT79_9MICC</name>
<dbReference type="Gene3D" id="3.90.960.10">
    <property type="entry name" value="YbaK/aminoacyl-tRNA synthetase-associated domain"/>
    <property type="match status" value="1"/>
</dbReference>
<dbReference type="InterPro" id="IPR007214">
    <property type="entry name" value="YbaK/aa-tRNA-synth-assoc-dom"/>
</dbReference>
<comment type="caution">
    <text evidence="2">The sequence shown here is derived from an EMBL/GenBank/DDBJ whole genome shotgun (WGS) entry which is preliminary data.</text>
</comment>
<evidence type="ECO:0000313" key="3">
    <source>
        <dbReference type="Proteomes" id="UP000655366"/>
    </source>
</evidence>
<dbReference type="GO" id="GO:0002161">
    <property type="term" value="F:aminoacyl-tRNA deacylase activity"/>
    <property type="evidence" value="ECO:0007669"/>
    <property type="project" value="InterPro"/>
</dbReference>
<reference evidence="2 3" key="1">
    <citation type="submission" date="2020-11" db="EMBL/GenBank/DDBJ databases">
        <title>Arthrobacter antarcticus sp. nov., isolated from Antarctic Soil.</title>
        <authorList>
            <person name="Li J."/>
        </authorList>
    </citation>
    <scope>NUCLEOTIDE SEQUENCE [LARGE SCALE GENOMIC DNA]</scope>
    <source>
        <strain evidence="2 3">Z1-20</strain>
    </source>
</reference>
<dbReference type="RefSeq" id="WP_196397414.1">
    <property type="nucleotide sequence ID" value="NZ_JADNYM010000017.1"/>
</dbReference>
<dbReference type="PANTHER" id="PTHR30411">
    <property type="entry name" value="CYTOPLASMIC PROTEIN"/>
    <property type="match status" value="1"/>
</dbReference>
<dbReference type="SUPFAM" id="SSF55826">
    <property type="entry name" value="YbaK/ProRS associated domain"/>
    <property type="match status" value="1"/>
</dbReference>
<feature type="domain" description="YbaK/aminoacyl-tRNA synthetase-associated" evidence="1">
    <location>
        <begin position="32"/>
        <end position="149"/>
    </location>
</feature>